<dbReference type="PRINTS" id="PR02107">
    <property type="entry name" value="INOS145TPRIP"/>
</dbReference>
<dbReference type="CTD" id="85450"/>
<dbReference type="GO" id="GO:0005886">
    <property type="term" value="C:plasma membrane"/>
    <property type="evidence" value="ECO:0007669"/>
    <property type="project" value="UniProtKB-SubCell"/>
</dbReference>
<evidence type="ECO:0000256" key="3">
    <source>
        <dbReference type="ARBA" id="ARBA00004494"/>
    </source>
</evidence>
<keyword evidence="13" id="KW-0539">Nucleus</keyword>
<reference evidence="17" key="1">
    <citation type="submission" date="2025-08" db="UniProtKB">
        <authorList>
            <consortium name="RefSeq"/>
        </authorList>
    </citation>
    <scope>IDENTIFICATION</scope>
    <source>
        <tissue evidence="17">Blood</tissue>
    </source>
</reference>
<dbReference type="InterPro" id="IPR026250">
    <property type="entry name" value="ITPRIP-like"/>
</dbReference>
<dbReference type="GO" id="GO:0005640">
    <property type="term" value="C:nuclear outer membrane"/>
    <property type="evidence" value="ECO:0007669"/>
    <property type="project" value="UniProtKB-SubCell"/>
</dbReference>
<evidence type="ECO:0000256" key="2">
    <source>
        <dbReference type="ARBA" id="ARBA00004251"/>
    </source>
</evidence>
<dbReference type="PANTHER" id="PTHR10656">
    <property type="entry name" value="CELL FATE DETERMINING PROTEIN MAB21-RELATED"/>
    <property type="match status" value="1"/>
</dbReference>
<dbReference type="Proteomes" id="UP001652663">
    <property type="component" value="Chromosome 26"/>
</dbReference>
<evidence type="ECO:0000259" key="15">
    <source>
        <dbReference type="Pfam" id="PF20266"/>
    </source>
</evidence>
<keyword evidence="12" id="KW-0325">Glycoprotein</keyword>
<keyword evidence="9" id="KW-1133">Transmembrane helix</keyword>
<evidence type="ECO:0000256" key="12">
    <source>
        <dbReference type="ARBA" id="ARBA00023180"/>
    </source>
</evidence>
<keyword evidence="11" id="KW-0472">Membrane</keyword>
<organism evidence="16 17">
    <name type="scientific">Bos indicus</name>
    <name type="common">Zebu</name>
    <dbReference type="NCBI Taxonomy" id="9915"/>
    <lineage>
        <taxon>Eukaryota</taxon>
        <taxon>Metazoa</taxon>
        <taxon>Chordata</taxon>
        <taxon>Craniata</taxon>
        <taxon>Vertebrata</taxon>
        <taxon>Euteleostomi</taxon>
        <taxon>Mammalia</taxon>
        <taxon>Eutheria</taxon>
        <taxon>Laurasiatheria</taxon>
        <taxon>Artiodactyla</taxon>
        <taxon>Ruminantia</taxon>
        <taxon>Pecora</taxon>
        <taxon>Bovidae</taxon>
        <taxon>Bovinae</taxon>
        <taxon>Bos</taxon>
    </lineage>
</organism>
<comment type="subcellular location">
    <subcellularLocation>
        <location evidence="2">Cell membrane</location>
        <topology evidence="2">Single-pass type I membrane protein</topology>
    </subcellularLocation>
    <subcellularLocation>
        <location evidence="3">Nucleus outer membrane</location>
        <topology evidence="3">Single-pass type I membrane protein</topology>
    </subcellularLocation>
</comment>
<evidence type="ECO:0000256" key="11">
    <source>
        <dbReference type="ARBA" id="ARBA00023136"/>
    </source>
</evidence>
<dbReference type="Gene3D" id="3.30.460.90">
    <property type="match status" value="1"/>
</dbReference>
<keyword evidence="10 14" id="KW-0175">Coiled coil</keyword>
<evidence type="ECO:0000256" key="4">
    <source>
        <dbReference type="ARBA" id="ARBA00005554"/>
    </source>
</evidence>
<accession>A0A6P5BGX8</accession>
<keyword evidence="16" id="KW-1185">Reference proteome</keyword>
<keyword evidence="6" id="KW-1003">Cell membrane</keyword>
<feature type="coiled-coil region" evidence="14">
    <location>
        <begin position="152"/>
        <end position="197"/>
    </location>
</feature>
<comment type="function">
    <text evidence="1">Enhances Ca(2+)-mediated inhibition of inositol 1,4,5-triphosphate receptor (ITPR) Ca(2+) release.</text>
</comment>
<sequence length="670" mass="76432">MRHGLNRHPEGREGEVFLGQEEDHLVVPTRYTGSTWAVWNLGCLPVGSSNPFILVAHPVTSAEWKHLTSDITVAQGNRHLHLKLYWEEREPPNCKTHVEGKERCKCYIHRKAAAMALGLFRVCLVVVTAIINHPLLFPRENTTVPENEEEIIRQMQAHQEKLQLEQLRLEEEMARLAADKEAEKEALERVAEEGQQQNESRTAWDLWSTLCMILFLVIEVWRQDHQDAPSPECLGSDEDELPDLEGAPLRGLTLPNRATLDHFYERCIRGATADAARTREFVEGFVDDLLEALRSLCSRDSDMEVEDFIGVDSMYENWQVNKPLLCDLFVPFMPPEPYHFHPELWCSSRSVPLDRQGYGQIKVVRADEDTLGCICGKTKLGEDMLCLLHGRNNVVHHGSKAADPLCAPNSPYLDTMRVMKWFQTALTRAWHRIEHKYEFDLAFGQLDTPGSLKIRFRSGKFMPFNLIPVIQCDDSDLYFVSHLAREPGGGTRASSTDWLLSFAVYERHFLRVTSKALPEGACHLSCLQIASFLLSKQSRLTGPSGLGSYHLKTALLHLLLARRPADWKAEQLDARLHELLCFLEKSLLEKKLQHFFIGNRKVPQAMGLPEAVRRAEPLNLFRPFVLQRSLYRKTVDSFYEMLKNAPALISEYSLHIPSDHASLPPKTVIL</sequence>
<evidence type="ECO:0000256" key="8">
    <source>
        <dbReference type="ARBA" id="ARBA00022729"/>
    </source>
</evidence>
<keyword evidence="17" id="KW-0675">Receptor</keyword>
<dbReference type="SMART" id="SM01265">
    <property type="entry name" value="Mab-21"/>
    <property type="match status" value="1"/>
</dbReference>
<dbReference type="GeneID" id="109553074"/>
<dbReference type="OrthoDB" id="9923553at2759"/>
<keyword evidence="7" id="KW-0812">Transmembrane</keyword>
<name>A0A6P5BGX8_BOSIN</name>
<evidence type="ECO:0000256" key="7">
    <source>
        <dbReference type="ARBA" id="ARBA00022692"/>
    </source>
</evidence>
<dbReference type="RefSeq" id="XP_019808529.2">
    <property type="nucleotide sequence ID" value="XM_019952970.2"/>
</dbReference>
<dbReference type="InterPro" id="IPR046906">
    <property type="entry name" value="Mab-21_HhH/H2TH-like"/>
</dbReference>
<evidence type="ECO:0000256" key="13">
    <source>
        <dbReference type="ARBA" id="ARBA00023242"/>
    </source>
</evidence>
<dbReference type="Pfam" id="PF20266">
    <property type="entry name" value="Mab-21_C"/>
    <property type="match status" value="1"/>
</dbReference>
<dbReference type="InterPro" id="IPR024810">
    <property type="entry name" value="MAB21L/cGLR"/>
</dbReference>
<protein>
    <recommendedName>
        <fullName evidence="5">Inositol 1,4,5-trisphosphate receptor-interacting protein</fullName>
    </recommendedName>
</protein>
<gene>
    <name evidence="17" type="primary">ITPRIP</name>
</gene>
<dbReference type="KEGG" id="biu:109553074"/>
<dbReference type="PANTHER" id="PTHR10656:SF8">
    <property type="entry name" value="INOSITOL 1,4,5-TRISPHOSPHATE RECEPTOR-INTERACTING PROTEIN"/>
    <property type="match status" value="1"/>
</dbReference>
<dbReference type="CDD" id="cd22249">
    <property type="entry name" value="UDM1_RNF168_RNF169-like"/>
    <property type="match status" value="1"/>
</dbReference>
<evidence type="ECO:0000256" key="1">
    <source>
        <dbReference type="ARBA" id="ARBA00003856"/>
    </source>
</evidence>
<evidence type="ECO:0000256" key="9">
    <source>
        <dbReference type="ARBA" id="ARBA00022989"/>
    </source>
</evidence>
<evidence type="ECO:0000256" key="6">
    <source>
        <dbReference type="ARBA" id="ARBA00022475"/>
    </source>
</evidence>
<comment type="similarity">
    <text evidence="4">Belongs to the ITPRIP family.</text>
</comment>
<proteinExistence type="inferred from homology"/>
<dbReference type="Gene3D" id="1.10.1410.40">
    <property type="match status" value="1"/>
</dbReference>
<evidence type="ECO:0000313" key="16">
    <source>
        <dbReference type="Proteomes" id="UP001652663"/>
    </source>
</evidence>
<feature type="domain" description="Mab-21-like HhH/H2TH-like" evidence="15">
    <location>
        <begin position="544"/>
        <end position="598"/>
    </location>
</feature>
<evidence type="ECO:0000256" key="10">
    <source>
        <dbReference type="ARBA" id="ARBA00023054"/>
    </source>
</evidence>
<evidence type="ECO:0000313" key="17">
    <source>
        <dbReference type="RefSeq" id="XP_019808529.2"/>
    </source>
</evidence>
<evidence type="ECO:0000256" key="14">
    <source>
        <dbReference type="SAM" id="Coils"/>
    </source>
</evidence>
<dbReference type="GO" id="GO:0004860">
    <property type="term" value="F:protein kinase inhibitor activity"/>
    <property type="evidence" value="ECO:0007669"/>
    <property type="project" value="TreeGrafter"/>
</dbReference>
<evidence type="ECO:0000256" key="5">
    <source>
        <dbReference type="ARBA" id="ARBA00019443"/>
    </source>
</evidence>
<keyword evidence="8" id="KW-0732">Signal</keyword>